<dbReference type="AlphaFoldDB" id="A0A164MQV8"/>
<dbReference type="PATRIC" id="fig|1396.535.peg.3580"/>
<evidence type="ECO:0000313" key="1">
    <source>
        <dbReference type="EMBL" id="KZD61206.1"/>
    </source>
</evidence>
<gene>
    <name evidence="1" type="ORF">B4088_3992</name>
</gene>
<protein>
    <submittedName>
        <fullName evidence="1">Uncharacterized protein</fullName>
    </submittedName>
</protein>
<evidence type="ECO:0000313" key="2">
    <source>
        <dbReference type="Proteomes" id="UP000076482"/>
    </source>
</evidence>
<accession>A0A164MQV8</accession>
<proteinExistence type="predicted"/>
<reference evidence="1 2" key="1">
    <citation type="submission" date="2015-09" db="EMBL/GenBank/DDBJ databases">
        <title>Bacillus cereus food isolates.</title>
        <authorList>
            <person name="Boekhorst J."/>
        </authorList>
    </citation>
    <scope>NUCLEOTIDE SEQUENCE [LARGE SCALE GENOMIC DNA]</scope>
    <source>
        <strain evidence="1 2">B4088</strain>
    </source>
</reference>
<dbReference type="Proteomes" id="UP000076482">
    <property type="component" value="Unassembled WGS sequence"/>
</dbReference>
<sequence length="38" mass="4437">MVKGIYVVFEGKFIKRREILITKKEANNTLLTSQLKVK</sequence>
<organism evidence="1 2">
    <name type="scientific">Bacillus cereus</name>
    <dbReference type="NCBI Taxonomy" id="1396"/>
    <lineage>
        <taxon>Bacteria</taxon>
        <taxon>Bacillati</taxon>
        <taxon>Bacillota</taxon>
        <taxon>Bacilli</taxon>
        <taxon>Bacillales</taxon>
        <taxon>Bacillaceae</taxon>
        <taxon>Bacillus</taxon>
        <taxon>Bacillus cereus group</taxon>
    </lineage>
</organism>
<name>A0A164MQV8_BACCE</name>
<dbReference type="EMBL" id="LJKE01000067">
    <property type="protein sequence ID" value="KZD61206.1"/>
    <property type="molecule type" value="Genomic_DNA"/>
</dbReference>
<comment type="caution">
    <text evidence="1">The sequence shown here is derived from an EMBL/GenBank/DDBJ whole genome shotgun (WGS) entry which is preliminary data.</text>
</comment>